<sequence>MTQYDDIFMRDALDDTGQIPSGVRTAYHSPDVIPWGNQTVGDPQTFFVDNYDQNPGKNLVANEINYIYTRGKNLASGAANGQIYLYWVKSSLLSQPSEWRNNKVPTATPGQNYSNVSASQANQIVVGESAFQWSVPAPPTGYHYCLVSQVVTAANPNPIPDDFNSTGGFVGWVVDNPGIAWRNVSVLSNASPPSYQVTTAFQNLDDTEELYAFTVEARNLPQGTTVSLVCSEAGPNPPIDSSGTVTQQNPWYLYTENSLPAHFSSGLVTTVRLPTGQSWPPDATIDITYNRIVGSHDQEILLRHAKTPAEIGLPEELHDKVSGTMVRLGTYNIVVDS</sequence>
<organism evidence="1 2">
    <name type="scientific">Nitratireductor arenosus</name>
    <dbReference type="NCBI Taxonomy" id="2682096"/>
    <lineage>
        <taxon>Bacteria</taxon>
        <taxon>Pseudomonadati</taxon>
        <taxon>Pseudomonadota</taxon>
        <taxon>Alphaproteobacteria</taxon>
        <taxon>Hyphomicrobiales</taxon>
        <taxon>Phyllobacteriaceae</taxon>
        <taxon>Nitratireductor</taxon>
    </lineage>
</organism>
<reference evidence="1 2" key="1">
    <citation type="submission" date="2019-12" db="EMBL/GenBank/DDBJ databases">
        <title>Nitratireductor arenosus sp. nov., Isolated from sea sand, Jeju island, South Korea.</title>
        <authorList>
            <person name="Kim W."/>
        </authorList>
    </citation>
    <scope>NUCLEOTIDE SEQUENCE [LARGE SCALE GENOMIC DNA]</scope>
    <source>
        <strain evidence="1 2">CAU 1489</strain>
    </source>
</reference>
<dbReference type="Proteomes" id="UP000463224">
    <property type="component" value="Unassembled WGS sequence"/>
</dbReference>
<evidence type="ECO:0000313" key="2">
    <source>
        <dbReference type="Proteomes" id="UP000463224"/>
    </source>
</evidence>
<evidence type="ECO:0000313" key="1">
    <source>
        <dbReference type="EMBL" id="MVA97472.1"/>
    </source>
</evidence>
<keyword evidence="2" id="KW-1185">Reference proteome</keyword>
<gene>
    <name evidence="1" type="ORF">GN330_09450</name>
</gene>
<name>A0A844QDX0_9HYPH</name>
<dbReference type="EMBL" id="WPHG01000002">
    <property type="protein sequence ID" value="MVA97472.1"/>
    <property type="molecule type" value="Genomic_DNA"/>
</dbReference>
<accession>A0A844QDX0</accession>
<dbReference type="RefSeq" id="WP_156712430.1">
    <property type="nucleotide sequence ID" value="NZ_WPHG01000002.1"/>
</dbReference>
<comment type="caution">
    <text evidence="1">The sequence shown here is derived from an EMBL/GenBank/DDBJ whole genome shotgun (WGS) entry which is preliminary data.</text>
</comment>
<protein>
    <submittedName>
        <fullName evidence="1">Uncharacterized protein</fullName>
    </submittedName>
</protein>
<proteinExistence type="predicted"/>
<dbReference type="AlphaFoldDB" id="A0A844QDX0"/>